<feature type="region of interest" description="Disordered" evidence="1">
    <location>
        <begin position="319"/>
        <end position="353"/>
    </location>
</feature>
<dbReference type="Proteomes" id="UP000636479">
    <property type="component" value="Unassembled WGS sequence"/>
</dbReference>
<dbReference type="OrthoDB" id="2756615at2759"/>
<evidence type="ECO:0000256" key="2">
    <source>
        <dbReference type="SAM" id="Phobius"/>
    </source>
</evidence>
<feature type="compositionally biased region" description="Low complexity" evidence="1">
    <location>
        <begin position="408"/>
        <end position="428"/>
    </location>
</feature>
<dbReference type="Gene3D" id="2.60.120.260">
    <property type="entry name" value="Galactose-binding domain-like"/>
    <property type="match status" value="1"/>
</dbReference>
<sequence length="492" mass="52032">MATNSDPVSIIVDDWTLTRLQNFAGGFGVPGSSYPARYNDTMLVLVPQANSSLHELEPWLLQFSGTSMSLYGVTPPTAPSTQGVPYNQTIRISDSTRPGANANDLSTYQPYTYPAPATLGLIFSTGTASTAGTLRLGLTGFLGLGVDYVVIQAGEFTNVAGQTMLVDDMSKEIQWNGAWTVKSDYHLQGNSILPPTFVTAFYPHNNSTHTSAKVGDSFVFLFSGTSVSVHGILPASATTDNWELNMSFSVDGNSTTKSFTANAAKNGIVGPHFVYFATPTLAGGNHTLIATILDVAGPANPAVQIDYITYAGDFATPHDRPQFTFPPPANGSPSSSTTASSVGTSPTNAPKHEASGAAIGGGVAAGVVVLLALVGISFWWWRRRRTRGDIVADRTAPDPFPVEGPDMRSTTTATATEVSSTSPTSSAGRTRRHTAKYAAVPIAVGNAHSTNDVDERMRRLQQEMDGLRNEIRSRNSIPATAPPAYTDGGESE</sequence>
<feature type="region of interest" description="Disordered" evidence="1">
    <location>
        <begin position="392"/>
        <end position="432"/>
    </location>
</feature>
<evidence type="ECO:0000313" key="3">
    <source>
        <dbReference type="EMBL" id="KAF7310305.1"/>
    </source>
</evidence>
<feature type="compositionally biased region" description="Low complexity" evidence="1">
    <location>
        <begin position="331"/>
        <end position="347"/>
    </location>
</feature>
<comment type="caution">
    <text evidence="3">The sequence shown here is derived from an EMBL/GenBank/DDBJ whole genome shotgun (WGS) entry which is preliminary data.</text>
</comment>
<keyword evidence="2" id="KW-0812">Transmembrane</keyword>
<keyword evidence="2" id="KW-1133">Transmembrane helix</keyword>
<dbReference type="GeneID" id="59343386"/>
<accession>A0A8H6T3Q2</accession>
<name>A0A8H6T3Q2_9AGAR</name>
<reference evidence="3" key="1">
    <citation type="submission" date="2020-05" db="EMBL/GenBank/DDBJ databases">
        <title>Mycena genomes resolve the evolution of fungal bioluminescence.</title>
        <authorList>
            <person name="Tsai I.J."/>
        </authorList>
    </citation>
    <scope>NUCLEOTIDE SEQUENCE</scope>
    <source>
        <strain evidence="3">171206Taipei</strain>
    </source>
</reference>
<feature type="region of interest" description="Disordered" evidence="1">
    <location>
        <begin position="466"/>
        <end position="492"/>
    </location>
</feature>
<evidence type="ECO:0000313" key="4">
    <source>
        <dbReference type="Proteomes" id="UP000636479"/>
    </source>
</evidence>
<dbReference type="AlphaFoldDB" id="A0A8H6T3Q2"/>
<dbReference type="Gene3D" id="1.20.5.510">
    <property type="entry name" value="Single helix bin"/>
    <property type="match status" value="1"/>
</dbReference>
<proteinExistence type="predicted"/>
<keyword evidence="4" id="KW-1185">Reference proteome</keyword>
<dbReference type="RefSeq" id="XP_037223755.1">
    <property type="nucleotide sequence ID" value="XM_037360870.1"/>
</dbReference>
<dbReference type="EMBL" id="JACAZF010000003">
    <property type="protein sequence ID" value="KAF7310305.1"/>
    <property type="molecule type" value="Genomic_DNA"/>
</dbReference>
<gene>
    <name evidence="3" type="ORF">MIND_00404600</name>
</gene>
<keyword evidence="2" id="KW-0472">Membrane</keyword>
<feature type="transmembrane region" description="Helical" evidence="2">
    <location>
        <begin position="357"/>
        <end position="381"/>
    </location>
</feature>
<evidence type="ECO:0000256" key="1">
    <source>
        <dbReference type="SAM" id="MobiDB-lite"/>
    </source>
</evidence>
<organism evidence="3 4">
    <name type="scientific">Mycena indigotica</name>
    <dbReference type="NCBI Taxonomy" id="2126181"/>
    <lineage>
        <taxon>Eukaryota</taxon>
        <taxon>Fungi</taxon>
        <taxon>Dikarya</taxon>
        <taxon>Basidiomycota</taxon>
        <taxon>Agaricomycotina</taxon>
        <taxon>Agaricomycetes</taxon>
        <taxon>Agaricomycetidae</taxon>
        <taxon>Agaricales</taxon>
        <taxon>Marasmiineae</taxon>
        <taxon>Mycenaceae</taxon>
        <taxon>Mycena</taxon>
    </lineage>
</organism>
<protein>
    <submittedName>
        <fullName evidence="3">Uncharacterized protein</fullName>
    </submittedName>
</protein>